<accession>A0A1R3J1F3</accession>
<protein>
    <submittedName>
        <fullName evidence="1">Uncharacterized protein</fullName>
    </submittedName>
</protein>
<proteinExistence type="predicted"/>
<evidence type="ECO:0000313" key="1">
    <source>
        <dbReference type="EMBL" id="OMO88669.1"/>
    </source>
</evidence>
<reference evidence="2" key="1">
    <citation type="submission" date="2013-09" db="EMBL/GenBank/DDBJ databases">
        <title>Corchorus olitorius genome sequencing.</title>
        <authorList>
            <person name="Alam M."/>
            <person name="Haque M.S."/>
            <person name="Islam M.S."/>
            <person name="Emdad E.M."/>
            <person name="Islam M.M."/>
            <person name="Ahmed B."/>
            <person name="Halim A."/>
            <person name="Hossen Q.M.M."/>
            <person name="Hossain M.Z."/>
            <person name="Ahmed R."/>
            <person name="Khan M.M."/>
            <person name="Islam R."/>
            <person name="Rashid M.M."/>
            <person name="Khan S.A."/>
            <person name="Rahman M.S."/>
            <person name="Alam M."/>
            <person name="Yahiya A.S."/>
            <person name="Khan M.S."/>
            <person name="Azam M.S."/>
            <person name="Haque T."/>
            <person name="Lashkar M.Z.H."/>
            <person name="Akhand A.I."/>
            <person name="Morshed G."/>
            <person name="Roy S."/>
            <person name="Uddin K.S."/>
            <person name="Rabeya T."/>
            <person name="Hossain A.S."/>
            <person name="Chowdhury A."/>
            <person name="Snigdha A.R."/>
            <person name="Mortoza M.S."/>
            <person name="Matin S.A."/>
            <person name="Hoque S.M.E."/>
            <person name="Islam M.K."/>
            <person name="Roy D.K."/>
            <person name="Haider R."/>
            <person name="Moosa M.M."/>
            <person name="Elias S.M."/>
            <person name="Hasan A.M."/>
            <person name="Jahan S."/>
            <person name="Shafiuddin M."/>
            <person name="Mahmood N."/>
            <person name="Shommy N.S."/>
        </authorList>
    </citation>
    <scope>NUCLEOTIDE SEQUENCE [LARGE SCALE GENOMIC DNA]</scope>
    <source>
        <strain evidence="2">cv. O-4</strain>
    </source>
</reference>
<keyword evidence="2" id="KW-1185">Reference proteome</keyword>
<comment type="caution">
    <text evidence="1">The sequence shown here is derived from an EMBL/GenBank/DDBJ whole genome shotgun (WGS) entry which is preliminary data.</text>
</comment>
<name>A0A1R3J1F3_9ROSI</name>
<sequence length="54" mass="5765">MNITAQVTNKKIQHSSETYGTRASNIEAVFSLTSLDGNGGCWQLRCGGVAAHKI</sequence>
<dbReference type="EMBL" id="AWUE01017032">
    <property type="protein sequence ID" value="OMO88669.1"/>
    <property type="molecule type" value="Genomic_DNA"/>
</dbReference>
<organism evidence="1 2">
    <name type="scientific">Corchorus olitorius</name>
    <dbReference type="NCBI Taxonomy" id="93759"/>
    <lineage>
        <taxon>Eukaryota</taxon>
        <taxon>Viridiplantae</taxon>
        <taxon>Streptophyta</taxon>
        <taxon>Embryophyta</taxon>
        <taxon>Tracheophyta</taxon>
        <taxon>Spermatophyta</taxon>
        <taxon>Magnoliopsida</taxon>
        <taxon>eudicotyledons</taxon>
        <taxon>Gunneridae</taxon>
        <taxon>Pentapetalae</taxon>
        <taxon>rosids</taxon>
        <taxon>malvids</taxon>
        <taxon>Malvales</taxon>
        <taxon>Malvaceae</taxon>
        <taxon>Grewioideae</taxon>
        <taxon>Apeibeae</taxon>
        <taxon>Corchorus</taxon>
    </lineage>
</organism>
<gene>
    <name evidence="1" type="ORF">COLO4_20136</name>
</gene>
<dbReference type="Proteomes" id="UP000187203">
    <property type="component" value="Unassembled WGS sequence"/>
</dbReference>
<evidence type="ECO:0000313" key="2">
    <source>
        <dbReference type="Proteomes" id="UP000187203"/>
    </source>
</evidence>
<dbReference type="AlphaFoldDB" id="A0A1R3J1F3"/>